<feature type="compositionally biased region" description="Basic residues" evidence="1">
    <location>
        <begin position="19"/>
        <end position="31"/>
    </location>
</feature>
<evidence type="ECO:0000313" key="2">
    <source>
        <dbReference type="EMBL" id="KAI5436607.1"/>
    </source>
</evidence>
<dbReference type="Gramene" id="Psat02G0292800-T1">
    <property type="protein sequence ID" value="KAI5436607.1"/>
    <property type="gene ID" value="KIW84_022928"/>
</dbReference>
<name>A0A9D4YBM9_PEA</name>
<feature type="compositionally biased region" description="Low complexity" evidence="1">
    <location>
        <begin position="227"/>
        <end position="238"/>
    </location>
</feature>
<dbReference type="EMBL" id="JAMSHJ010000002">
    <property type="protein sequence ID" value="KAI5436607.1"/>
    <property type="molecule type" value="Genomic_DNA"/>
</dbReference>
<organism evidence="2 3">
    <name type="scientific">Pisum sativum</name>
    <name type="common">Garden pea</name>
    <name type="synonym">Lathyrus oleraceus</name>
    <dbReference type="NCBI Taxonomy" id="3888"/>
    <lineage>
        <taxon>Eukaryota</taxon>
        <taxon>Viridiplantae</taxon>
        <taxon>Streptophyta</taxon>
        <taxon>Embryophyta</taxon>
        <taxon>Tracheophyta</taxon>
        <taxon>Spermatophyta</taxon>
        <taxon>Magnoliopsida</taxon>
        <taxon>eudicotyledons</taxon>
        <taxon>Gunneridae</taxon>
        <taxon>Pentapetalae</taxon>
        <taxon>rosids</taxon>
        <taxon>fabids</taxon>
        <taxon>Fabales</taxon>
        <taxon>Fabaceae</taxon>
        <taxon>Papilionoideae</taxon>
        <taxon>50 kb inversion clade</taxon>
        <taxon>NPAAA clade</taxon>
        <taxon>Hologalegina</taxon>
        <taxon>IRL clade</taxon>
        <taxon>Fabeae</taxon>
        <taxon>Lathyrus</taxon>
    </lineage>
</organism>
<evidence type="ECO:0000313" key="3">
    <source>
        <dbReference type="Proteomes" id="UP001058974"/>
    </source>
</evidence>
<sequence>MGESGNANSSVLPNDNGNQKKKNNRNKKNKQKVKDISFLPALPTAILKDASLSTSSVENKPREDIELDQGSLQSSSRYKDPNQYSKQKYSEIEESHGKMNNLLKSQHSRRMPRNMQANRIREKSYGSDALIWAPVKPPNKGILDESSEKSKIEAIVPAKSDQQAPVLRLGAQGWEIDEHGNVVNITKPSNLSTLKDEYRQNKAPATPASAPATPVNATLQNGAPASQIQTPTHQPPQIDDAPPQYNSMIFETLSTIRDAIGSDLSAIVSFIEQKHNIPQNHPCASMKQSQTWQTKTKL</sequence>
<dbReference type="PANTHER" id="PTHR34805">
    <property type="entry name" value="PROTEIN MODIFIER OF SNC1 1"/>
    <property type="match status" value="1"/>
</dbReference>
<feature type="compositionally biased region" description="Polar residues" evidence="1">
    <location>
        <begin position="1"/>
        <end position="13"/>
    </location>
</feature>
<dbReference type="AlphaFoldDB" id="A0A9D4YBM9"/>
<feature type="compositionally biased region" description="Polar residues" evidence="1">
    <location>
        <begin position="70"/>
        <end position="87"/>
    </location>
</feature>
<dbReference type="InterPro" id="IPR038808">
    <property type="entry name" value="MOS1-like"/>
</dbReference>
<comment type="caution">
    <text evidence="2">The sequence shown here is derived from an EMBL/GenBank/DDBJ whole genome shotgun (WGS) entry which is preliminary data.</text>
</comment>
<gene>
    <name evidence="2" type="ORF">KIW84_022928</name>
</gene>
<dbReference type="GO" id="GO:0040029">
    <property type="term" value="P:epigenetic regulation of gene expression"/>
    <property type="evidence" value="ECO:0007669"/>
    <property type="project" value="TreeGrafter"/>
</dbReference>
<feature type="region of interest" description="Disordered" evidence="1">
    <location>
        <begin position="223"/>
        <end position="242"/>
    </location>
</feature>
<proteinExistence type="predicted"/>
<protein>
    <submittedName>
        <fullName evidence="2">Uncharacterized protein</fullName>
    </submittedName>
</protein>
<dbReference type="Proteomes" id="UP001058974">
    <property type="component" value="Chromosome 2"/>
</dbReference>
<feature type="region of interest" description="Disordered" evidence="1">
    <location>
        <begin position="1"/>
        <end position="88"/>
    </location>
</feature>
<dbReference type="PANTHER" id="PTHR34805:SF1">
    <property type="entry name" value="PROTEIN MODIFIER OF SNC1 1"/>
    <property type="match status" value="1"/>
</dbReference>
<accession>A0A9D4YBM9</accession>
<keyword evidence="3" id="KW-1185">Reference proteome</keyword>
<reference evidence="2 3" key="1">
    <citation type="journal article" date="2022" name="Nat. Genet.">
        <title>Improved pea reference genome and pan-genome highlight genomic features and evolutionary characteristics.</title>
        <authorList>
            <person name="Yang T."/>
            <person name="Liu R."/>
            <person name="Luo Y."/>
            <person name="Hu S."/>
            <person name="Wang D."/>
            <person name="Wang C."/>
            <person name="Pandey M.K."/>
            <person name="Ge S."/>
            <person name="Xu Q."/>
            <person name="Li N."/>
            <person name="Li G."/>
            <person name="Huang Y."/>
            <person name="Saxena R.K."/>
            <person name="Ji Y."/>
            <person name="Li M."/>
            <person name="Yan X."/>
            <person name="He Y."/>
            <person name="Liu Y."/>
            <person name="Wang X."/>
            <person name="Xiang C."/>
            <person name="Varshney R.K."/>
            <person name="Ding H."/>
            <person name="Gao S."/>
            <person name="Zong X."/>
        </authorList>
    </citation>
    <scope>NUCLEOTIDE SEQUENCE [LARGE SCALE GENOMIC DNA]</scope>
    <source>
        <strain evidence="2 3">cv. Zhongwan 6</strain>
    </source>
</reference>
<evidence type="ECO:0000256" key="1">
    <source>
        <dbReference type="SAM" id="MobiDB-lite"/>
    </source>
</evidence>